<reference evidence="1 2" key="1">
    <citation type="journal article" date="2021" name="ISME Commun">
        <title>Automated analysis of genomic sequences facilitates high-throughput and comprehensive description of bacteria.</title>
        <authorList>
            <person name="Hitch T.C.A."/>
        </authorList>
    </citation>
    <scope>NUCLEOTIDE SEQUENCE [LARGE SCALE GENOMIC DNA]</scope>
    <source>
        <strain evidence="1 2">Sanger_03</strain>
    </source>
</reference>
<keyword evidence="2" id="KW-1185">Reference proteome</keyword>
<comment type="caution">
    <text evidence="1">The sequence shown here is derived from an EMBL/GenBank/DDBJ whole genome shotgun (WGS) entry which is preliminary data.</text>
</comment>
<protein>
    <submittedName>
        <fullName evidence="1">Uncharacterized protein</fullName>
    </submittedName>
</protein>
<proteinExistence type="predicted"/>
<evidence type="ECO:0000313" key="2">
    <source>
        <dbReference type="Proteomes" id="UP001652431"/>
    </source>
</evidence>
<organism evidence="1 2">
    <name type="scientific">Dorea acetigenes</name>
    <dbReference type="NCBI Taxonomy" id="2981787"/>
    <lineage>
        <taxon>Bacteria</taxon>
        <taxon>Bacillati</taxon>
        <taxon>Bacillota</taxon>
        <taxon>Clostridia</taxon>
        <taxon>Lachnospirales</taxon>
        <taxon>Lachnospiraceae</taxon>
        <taxon>Dorea</taxon>
    </lineage>
</organism>
<accession>A0ABT2RN95</accession>
<name>A0ABT2RN95_9FIRM</name>
<dbReference type="EMBL" id="JAOQJU010000010">
    <property type="protein sequence ID" value="MCU6686879.1"/>
    <property type="molecule type" value="Genomic_DNA"/>
</dbReference>
<evidence type="ECO:0000313" key="1">
    <source>
        <dbReference type="EMBL" id="MCU6686879.1"/>
    </source>
</evidence>
<dbReference type="RefSeq" id="WP_158370241.1">
    <property type="nucleotide sequence ID" value="NZ_JAOQJU010000010.1"/>
</dbReference>
<sequence>MNYKSNMAKSPNGATLGERITIRGGYGLHYKAGKKQDDLTVEQLVECVSGRKVKEIIYFPQSESSLK</sequence>
<gene>
    <name evidence="1" type="ORF">OCV99_10035</name>
</gene>
<dbReference type="Proteomes" id="UP001652431">
    <property type="component" value="Unassembled WGS sequence"/>
</dbReference>